<reference evidence="2" key="1">
    <citation type="journal article" date="2019" name="Int. J. Syst. Evol. Microbiol.">
        <title>The Global Catalogue of Microorganisms (GCM) 10K type strain sequencing project: providing services to taxonomists for standard genome sequencing and annotation.</title>
        <authorList>
            <consortium name="The Broad Institute Genomics Platform"/>
            <consortium name="The Broad Institute Genome Sequencing Center for Infectious Disease"/>
            <person name="Wu L."/>
            <person name="Ma J."/>
        </authorList>
    </citation>
    <scope>NUCLEOTIDE SEQUENCE [LARGE SCALE GENOMIC DNA]</scope>
    <source>
        <strain evidence="2">CCM 8932</strain>
    </source>
</reference>
<organism evidence="1 2">
    <name type="scientific">Lactiplantibacillus dongliensis</name>
    <dbReference type="NCBI Taxonomy" id="2559919"/>
    <lineage>
        <taxon>Bacteria</taxon>
        <taxon>Bacillati</taxon>
        <taxon>Bacillota</taxon>
        <taxon>Bacilli</taxon>
        <taxon>Lactobacillales</taxon>
        <taxon>Lactobacillaceae</taxon>
        <taxon>Lactiplantibacillus</taxon>
    </lineage>
</organism>
<dbReference type="EMBL" id="JBHSSD010000024">
    <property type="protein sequence ID" value="MFC6164151.1"/>
    <property type="molecule type" value="Genomic_DNA"/>
</dbReference>
<evidence type="ECO:0000313" key="1">
    <source>
        <dbReference type="EMBL" id="MFC6164151.1"/>
    </source>
</evidence>
<gene>
    <name evidence="1" type="ORF">ACFP3T_05640</name>
</gene>
<protein>
    <submittedName>
        <fullName evidence="1">YdeI/OmpD-associated family protein</fullName>
    </submittedName>
</protein>
<accession>A0ABW1R629</accession>
<comment type="caution">
    <text evidence="1">The sequence shown here is derived from an EMBL/GenBank/DDBJ whole genome shotgun (WGS) entry which is preliminary data.</text>
</comment>
<evidence type="ECO:0000313" key="2">
    <source>
        <dbReference type="Proteomes" id="UP001596253"/>
    </source>
</evidence>
<name>A0ABW1R629_9LACO</name>
<proteinExistence type="predicted"/>
<dbReference type="Proteomes" id="UP001596253">
    <property type="component" value="Unassembled WGS sequence"/>
</dbReference>
<dbReference type="Pfam" id="PF13376">
    <property type="entry name" value="OmdA"/>
    <property type="match status" value="1"/>
</dbReference>
<sequence>MGQAPLSSFEPMIPKVAELLADDAQLATFFAELTPGYQREWARFIFGAKAAATKQRHIVEMRQILAAGYKSKRAYGSRPDRDR</sequence>
<keyword evidence="2" id="KW-1185">Reference proteome</keyword>
<dbReference type="RefSeq" id="WP_137641010.1">
    <property type="nucleotide sequence ID" value="NZ_BJDK01000035.1"/>
</dbReference>